<dbReference type="EMBL" id="JABCKI010006241">
    <property type="protein sequence ID" value="KAG5634892.1"/>
    <property type="molecule type" value="Genomic_DNA"/>
</dbReference>
<reference evidence="1" key="1">
    <citation type="submission" date="2021-02" db="EMBL/GenBank/DDBJ databases">
        <authorList>
            <person name="Nieuwenhuis M."/>
            <person name="Van De Peppel L.J.J."/>
        </authorList>
    </citation>
    <scope>NUCLEOTIDE SEQUENCE</scope>
    <source>
        <strain evidence="1">D49</strain>
    </source>
</reference>
<dbReference type="Proteomes" id="UP000717328">
    <property type="component" value="Unassembled WGS sequence"/>
</dbReference>
<protein>
    <submittedName>
        <fullName evidence="1">Uncharacterized protein</fullName>
    </submittedName>
</protein>
<dbReference type="Gene3D" id="1.10.510.10">
    <property type="entry name" value="Transferase(Phosphotransferase) domain 1"/>
    <property type="match status" value="1"/>
</dbReference>
<proteinExistence type="predicted"/>
<keyword evidence="2" id="KW-1185">Reference proteome</keyword>
<gene>
    <name evidence="1" type="ORF">H0H81_000409</name>
</gene>
<accession>A0A9P7FMV2</accession>
<name>A0A9P7FMV2_9AGAR</name>
<reference evidence="1" key="2">
    <citation type="submission" date="2021-10" db="EMBL/GenBank/DDBJ databases">
        <title>Phylogenomics reveals ancestral predisposition of the termite-cultivated fungus Termitomyces towards a domesticated lifestyle.</title>
        <authorList>
            <person name="Auxier B."/>
            <person name="Grum-Grzhimaylo A."/>
            <person name="Cardenas M.E."/>
            <person name="Lodge J.D."/>
            <person name="Laessoe T."/>
            <person name="Pedersen O."/>
            <person name="Smith M.E."/>
            <person name="Kuyper T.W."/>
            <person name="Franco-Molano E.A."/>
            <person name="Baroni T.J."/>
            <person name="Aanen D.K."/>
        </authorList>
    </citation>
    <scope>NUCLEOTIDE SEQUENCE</scope>
    <source>
        <strain evidence="1">D49</strain>
    </source>
</reference>
<sequence length="212" mass="24536">MPILSLQQCYEALTNPALLQTLDPQFPDPRTYRSLWTETTVNFKYLCQINQKKLLFIGETNAKERICIKFVRRYSQAAHEKCAEMGIAPKLRGFEEIGAGWKMVIMDALDMEYQPFDKRTLPVGTEKHLGERLVELHQANFVHGDIRTANIMTRKDGKLGLMLVDYDWSGVIGEVRYPMNVNKIDLWRPDDVCDGLLIKSDHDIAMFEHIFQ</sequence>
<evidence type="ECO:0000313" key="1">
    <source>
        <dbReference type="EMBL" id="KAG5634892.1"/>
    </source>
</evidence>
<organism evidence="1 2">
    <name type="scientific">Sphagnurus paluster</name>
    <dbReference type="NCBI Taxonomy" id="117069"/>
    <lineage>
        <taxon>Eukaryota</taxon>
        <taxon>Fungi</taxon>
        <taxon>Dikarya</taxon>
        <taxon>Basidiomycota</taxon>
        <taxon>Agaricomycotina</taxon>
        <taxon>Agaricomycetes</taxon>
        <taxon>Agaricomycetidae</taxon>
        <taxon>Agaricales</taxon>
        <taxon>Tricholomatineae</taxon>
        <taxon>Lyophyllaceae</taxon>
        <taxon>Sphagnurus</taxon>
    </lineage>
</organism>
<dbReference type="InterPro" id="IPR011009">
    <property type="entry name" value="Kinase-like_dom_sf"/>
</dbReference>
<evidence type="ECO:0000313" key="2">
    <source>
        <dbReference type="Proteomes" id="UP000717328"/>
    </source>
</evidence>
<dbReference type="AlphaFoldDB" id="A0A9P7FMV2"/>
<dbReference type="SUPFAM" id="SSF56112">
    <property type="entry name" value="Protein kinase-like (PK-like)"/>
    <property type="match status" value="1"/>
</dbReference>
<dbReference type="OrthoDB" id="4062651at2759"/>
<comment type="caution">
    <text evidence="1">The sequence shown here is derived from an EMBL/GenBank/DDBJ whole genome shotgun (WGS) entry which is preliminary data.</text>
</comment>